<feature type="region of interest" description="Disordered" evidence="1">
    <location>
        <begin position="144"/>
        <end position="163"/>
    </location>
</feature>
<dbReference type="AlphaFoldDB" id="A0AAW1RQV6"/>
<keyword evidence="3" id="KW-1185">Reference proteome</keyword>
<accession>A0AAW1RQV6</accession>
<sequence>MELLRGGSTPTPARALLLVVTLWHTVSRREWVLRLGFIKFGYFYWAWPPRLWAAGLNVKRRLGAERRAFTAEEAAEIVATAKGKDGDLPPSLASERDAWTQRLLPNLGQMSWLQVEAALKLNNKAPVYARSAISPGVHLNKTADGRARDCRPRQSPQAAPGLVSDVAGECPEAMWPYVEKLGEEEAKQRRLKRACTDIEILGFDTMTGRAFNVRYSGGSYAHADHVVPAERAVAFLRANPRNRLLLSPEGSVIWKLLDSRVIVLPHGTITSLDTSGLEHYTRLLVDTAQTFHTNDAVAFVVFAQRAQDGAYEASVYMGDVSSSPQFRVELARLMDRFQRKVTKNFTLITADTTGVRRQVADHARAEAARLVQVVADMRARGNATLLLVLVHDWGSASTLFAALHAACGTRAFFHGLQSNYRVAVGYGNSRSAEGYKRCIRATGERRAAAAAWAATL</sequence>
<evidence type="ECO:0000313" key="3">
    <source>
        <dbReference type="Proteomes" id="UP001445335"/>
    </source>
</evidence>
<name>A0AAW1RQV6_9CHLO</name>
<organism evidence="2 3">
    <name type="scientific">Elliptochloris bilobata</name>
    <dbReference type="NCBI Taxonomy" id="381761"/>
    <lineage>
        <taxon>Eukaryota</taxon>
        <taxon>Viridiplantae</taxon>
        <taxon>Chlorophyta</taxon>
        <taxon>core chlorophytes</taxon>
        <taxon>Trebouxiophyceae</taxon>
        <taxon>Trebouxiophyceae incertae sedis</taxon>
        <taxon>Elliptochloris clade</taxon>
        <taxon>Elliptochloris</taxon>
    </lineage>
</organism>
<evidence type="ECO:0000313" key="2">
    <source>
        <dbReference type="EMBL" id="KAK9835960.1"/>
    </source>
</evidence>
<comment type="caution">
    <text evidence="2">The sequence shown here is derived from an EMBL/GenBank/DDBJ whole genome shotgun (WGS) entry which is preliminary data.</text>
</comment>
<reference evidence="2 3" key="1">
    <citation type="journal article" date="2024" name="Nat. Commun.">
        <title>Phylogenomics reveals the evolutionary origins of lichenization in chlorophyte algae.</title>
        <authorList>
            <person name="Puginier C."/>
            <person name="Libourel C."/>
            <person name="Otte J."/>
            <person name="Skaloud P."/>
            <person name="Haon M."/>
            <person name="Grisel S."/>
            <person name="Petersen M."/>
            <person name="Berrin J.G."/>
            <person name="Delaux P.M."/>
            <person name="Dal Grande F."/>
            <person name="Keller J."/>
        </authorList>
    </citation>
    <scope>NUCLEOTIDE SEQUENCE [LARGE SCALE GENOMIC DNA]</scope>
    <source>
        <strain evidence="2 3">SAG 245.80</strain>
    </source>
</reference>
<dbReference type="EMBL" id="JALJOU010000027">
    <property type="protein sequence ID" value="KAK9835960.1"/>
    <property type="molecule type" value="Genomic_DNA"/>
</dbReference>
<evidence type="ECO:0000256" key="1">
    <source>
        <dbReference type="SAM" id="MobiDB-lite"/>
    </source>
</evidence>
<dbReference type="Proteomes" id="UP001445335">
    <property type="component" value="Unassembled WGS sequence"/>
</dbReference>
<proteinExistence type="predicted"/>
<gene>
    <name evidence="2" type="ORF">WJX81_001742</name>
</gene>
<protein>
    <submittedName>
        <fullName evidence="2">Uncharacterized protein</fullName>
    </submittedName>
</protein>